<dbReference type="AlphaFoldDB" id="X1LJR6"/>
<evidence type="ECO:0000313" key="1">
    <source>
        <dbReference type="EMBL" id="GAI02620.1"/>
    </source>
</evidence>
<comment type="caution">
    <text evidence="1">The sequence shown here is derived from an EMBL/GenBank/DDBJ whole genome shotgun (WGS) entry which is preliminary data.</text>
</comment>
<accession>X1LJR6</accession>
<reference evidence="1" key="1">
    <citation type="journal article" date="2014" name="Front. Microbiol.">
        <title>High frequency of phylogenetically diverse reductive dehalogenase-homologous genes in deep subseafloor sedimentary metagenomes.</title>
        <authorList>
            <person name="Kawai M."/>
            <person name="Futagami T."/>
            <person name="Toyoda A."/>
            <person name="Takaki Y."/>
            <person name="Nishi S."/>
            <person name="Hori S."/>
            <person name="Arai W."/>
            <person name="Tsubouchi T."/>
            <person name="Morono Y."/>
            <person name="Uchiyama I."/>
            <person name="Ito T."/>
            <person name="Fujiyama A."/>
            <person name="Inagaki F."/>
            <person name="Takami H."/>
        </authorList>
    </citation>
    <scope>NUCLEOTIDE SEQUENCE</scope>
    <source>
        <strain evidence="1">Expedition CK06-06</strain>
    </source>
</reference>
<gene>
    <name evidence="1" type="ORF">S06H3_18839</name>
</gene>
<feature type="non-terminal residue" evidence="1">
    <location>
        <position position="1"/>
    </location>
</feature>
<name>X1LJR6_9ZZZZ</name>
<dbReference type="EMBL" id="BARV01009573">
    <property type="protein sequence ID" value="GAI02620.1"/>
    <property type="molecule type" value="Genomic_DNA"/>
</dbReference>
<sequence>EALAFAVKKLNYRPRKCLGYQSPHEVFWKTSSGALTT</sequence>
<organism evidence="1">
    <name type="scientific">marine sediment metagenome</name>
    <dbReference type="NCBI Taxonomy" id="412755"/>
    <lineage>
        <taxon>unclassified sequences</taxon>
        <taxon>metagenomes</taxon>
        <taxon>ecological metagenomes</taxon>
    </lineage>
</organism>
<protein>
    <recommendedName>
        <fullName evidence="2">Integrase catalytic domain-containing protein</fullName>
    </recommendedName>
</protein>
<proteinExistence type="predicted"/>
<evidence type="ECO:0008006" key="2">
    <source>
        <dbReference type="Google" id="ProtNLM"/>
    </source>
</evidence>